<evidence type="ECO:0000259" key="4">
    <source>
        <dbReference type="Pfam" id="PF25944"/>
    </source>
</evidence>
<dbReference type="EMBL" id="CP042997">
    <property type="protein sequence ID" value="QEH31659.1"/>
    <property type="molecule type" value="Genomic_DNA"/>
</dbReference>
<dbReference type="GO" id="GO:0046677">
    <property type="term" value="P:response to antibiotic"/>
    <property type="evidence" value="ECO:0007669"/>
    <property type="project" value="TreeGrafter"/>
</dbReference>
<evidence type="ECO:0000259" key="3">
    <source>
        <dbReference type="Pfam" id="PF25917"/>
    </source>
</evidence>
<dbReference type="Pfam" id="PF25989">
    <property type="entry name" value="YknX_C"/>
    <property type="match status" value="1"/>
</dbReference>
<reference evidence="6 7" key="1">
    <citation type="submission" date="2019-08" db="EMBL/GenBank/DDBJ databases">
        <title>Deep-cultivation of Planctomycetes and their phenomic and genomic characterization uncovers novel biology.</title>
        <authorList>
            <person name="Wiegand S."/>
            <person name="Jogler M."/>
            <person name="Boedeker C."/>
            <person name="Pinto D."/>
            <person name="Vollmers J."/>
            <person name="Rivas-Marin E."/>
            <person name="Kohn T."/>
            <person name="Peeters S.H."/>
            <person name="Heuer A."/>
            <person name="Rast P."/>
            <person name="Oberbeckmann S."/>
            <person name="Bunk B."/>
            <person name="Jeske O."/>
            <person name="Meyerdierks A."/>
            <person name="Storesund J.E."/>
            <person name="Kallscheuer N."/>
            <person name="Luecker S."/>
            <person name="Lage O.M."/>
            <person name="Pohl T."/>
            <person name="Merkel B.J."/>
            <person name="Hornburger P."/>
            <person name="Mueller R.-W."/>
            <person name="Bruemmer F."/>
            <person name="Labrenz M."/>
            <person name="Spormann A.M."/>
            <person name="Op den Camp H."/>
            <person name="Overmann J."/>
            <person name="Amann R."/>
            <person name="Jetten M.S.M."/>
            <person name="Mascher T."/>
            <person name="Medema M.H."/>
            <person name="Devos D.P."/>
            <person name="Kaster A.-K."/>
            <person name="Ovreas L."/>
            <person name="Rohde M."/>
            <person name="Galperin M.Y."/>
            <person name="Jogler C."/>
        </authorList>
    </citation>
    <scope>NUCLEOTIDE SEQUENCE [LARGE SCALE GENOMIC DNA]</scope>
    <source>
        <strain evidence="6 7">OJF2</strain>
    </source>
</reference>
<evidence type="ECO:0000259" key="5">
    <source>
        <dbReference type="Pfam" id="PF25989"/>
    </source>
</evidence>
<dbReference type="RefSeq" id="WP_148590293.1">
    <property type="nucleotide sequence ID" value="NZ_CP042997.1"/>
</dbReference>
<dbReference type="GO" id="GO:0005886">
    <property type="term" value="C:plasma membrane"/>
    <property type="evidence" value="ECO:0007669"/>
    <property type="project" value="TreeGrafter"/>
</dbReference>
<gene>
    <name evidence="6" type="primary">mexA_1</name>
    <name evidence="6" type="ORF">OJF2_01240</name>
</gene>
<dbReference type="InterPro" id="IPR006143">
    <property type="entry name" value="RND_pump_MFP"/>
</dbReference>
<feature type="domain" description="YknX-like C-terminal permuted SH3-like" evidence="5">
    <location>
        <begin position="239"/>
        <end position="305"/>
    </location>
</feature>
<dbReference type="Proteomes" id="UP000324233">
    <property type="component" value="Chromosome"/>
</dbReference>
<feature type="transmembrane region" description="Helical" evidence="2">
    <location>
        <begin position="6"/>
        <end position="24"/>
    </location>
</feature>
<sequence>MPSRTWPLGVGMVLIAGILVAAGLEGAGRRLGAQAALPALLAPGVTVATVRAEDVTVTERYVGEVRSRKRVDIRTLIKGHVLSAPVKEGQAVKEGDVLFRIEPAPGAPGGDRFALIKAPFDGLVGQLSRQEGSVVLAGEALTTLSDNSTMRVYFTVPEQRYLEYMSRRDEDEGKGSTVVELSLADRRKYPQAGKIGAIEAQFDDNGGIAFRADFPNPEGLLRHGQVGTVSMSRRLRGAVVVPQDATFEKLGRRYVYVVDGDRVAHAREVVARDELEDLFVVKEGVEAGEKIVSGGVRQVRDGDKVGP</sequence>
<organism evidence="6 7">
    <name type="scientific">Aquisphaera giovannonii</name>
    <dbReference type="NCBI Taxonomy" id="406548"/>
    <lineage>
        <taxon>Bacteria</taxon>
        <taxon>Pseudomonadati</taxon>
        <taxon>Planctomycetota</taxon>
        <taxon>Planctomycetia</taxon>
        <taxon>Isosphaerales</taxon>
        <taxon>Isosphaeraceae</taxon>
        <taxon>Aquisphaera</taxon>
    </lineage>
</organism>
<keyword evidence="2" id="KW-0812">Transmembrane</keyword>
<dbReference type="SUPFAM" id="SSF111369">
    <property type="entry name" value="HlyD-like secretion proteins"/>
    <property type="match status" value="1"/>
</dbReference>
<dbReference type="KEGG" id="agv:OJF2_01240"/>
<name>A0A5B9VUA0_9BACT</name>
<keyword evidence="7" id="KW-1185">Reference proteome</keyword>
<dbReference type="GO" id="GO:0022857">
    <property type="term" value="F:transmembrane transporter activity"/>
    <property type="evidence" value="ECO:0007669"/>
    <property type="project" value="InterPro"/>
</dbReference>
<evidence type="ECO:0000313" key="7">
    <source>
        <dbReference type="Proteomes" id="UP000324233"/>
    </source>
</evidence>
<dbReference type="InterPro" id="IPR058626">
    <property type="entry name" value="MdtA-like_b-barrel"/>
</dbReference>
<dbReference type="Gene3D" id="2.40.30.170">
    <property type="match status" value="1"/>
</dbReference>
<dbReference type="InterPro" id="IPR058637">
    <property type="entry name" value="YknX-like_C"/>
</dbReference>
<dbReference type="NCBIfam" id="TIGR01730">
    <property type="entry name" value="RND_mfp"/>
    <property type="match status" value="1"/>
</dbReference>
<dbReference type="Pfam" id="PF25917">
    <property type="entry name" value="BSH_RND"/>
    <property type="match status" value="1"/>
</dbReference>
<protein>
    <submittedName>
        <fullName evidence="6">Multidrug resistance protein MexA</fullName>
    </submittedName>
</protein>
<evidence type="ECO:0000313" key="6">
    <source>
        <dbReference type="EMBL" id="QEH31659.1"/>
    </source>
</evidence>
<dbReference type="PANTHER" id="PTHR30158:SF23">
    <property type="entry name" value="MULTIDRUG RESISTANCE PROTEIN MEXA"/>
    <property type="match status" value="1"/>
</dbReference>
<proteinExistence type="inferred from homology"/>
<keyword evidence="2" id="KW-1133">Transmembrane helix</keyword>
<dbReference type="OrthoDB" id="9816569at2"/>
<feature type="domain" description="Multidrug resistance protein MdtA-like barrel-sandwich hybrid" evidence="3">
    <location>
        <begin position="70"/>
        <end position="142"/>
    </location>
</feature>
<feature type="domain" description="Multidrug resistance protein MdtA-like beta-barrel" evidence="4">
    <location>
        <begin position="149"/>
        <end position="231"/>
    </location>
</feature>
<accession>A0A5B9VUA0</accession>
<dbReference type="Pfam" id="PF25944">
    <property type="entry name" value="Beta-barrel_RND"/>
    <property type="match status" value="1"/>
</dbReference>
<dbReference type="Gene3D" id="2.40.50.100">
    <property type="match status" value="1"/>
</dbReference>
<dbReference type="InterPro" id="IPR058625">
    <property type="entry name" value="MdtA-like_BSH"/>
</dbReference>
<evidence type="ECO:0000256" key="2">
    <source>
        <dbReference type="SAM" id="Phobius"/>
    </source>
</evidence>
<dbReference type="AlphaFoldDB" id="A0A5B9VUA0"/>
<evidence type="ECO:0000256" key="1">
    <source>
        <dbReference type="ARBA" id="ARBA00009477"/>
    </source>
</evidence>
<dbReference type="PANTHER" id="PTHR30158">
    <property type="entry name" value="ACRA/E-RELATED COMPONENT OF DRUG EFFLUX TRANSPORTER"/>
    <property type="match status" value="1"/>
</dbReference>
<comment type="similarity">
    <text evidence="1">Belongs to the membrane fusion protein (MFP) (TC 8.A.1) family.</text>
</comment>
<keyword evidence="2" id="KW-0472">Membrane</keyword>
<dbReference type="Gene3D" id="2.40.420.20">
    <property type="match status" value="1"/>
</dbReference>